<dbReference type="GO" id="GO:1990526">
    <property type="term" value="C:Ste12p-Dig1p-Dig2p complex"/>
    <property type="evidence" value="ECO:0007669"/>
    <property type="project" value="TreeGrafter"/>
</dbReference>
<sequence>MTYPPDFFPLSISTASHHLPHHDPDEETAHPLRPHTTSESFADSFPALTRPLNHQERELLTHLDRLKFFLATAPSRWSADPSTDPAALPLGHPNSAHPALNRFLLPNSEYVSCVLWGGLYHITGTDIVRALVFRFEAFGRPVKNMKKFEEGVFSDLRNLKPGVDACLEEPKSPFLDLLFKYQCIRTQKKQKVFYWFSVPHDRLFLDALERDLKREKMGMEPTTMVVGEPAASFTYDPKRSLYDQFSKAQGGVEGEGELEAAVRRADEAMSDPGDDSKDKLSASDAETSSSEMDDYQSSNEDGKPRKKPSALNGPNSAFFSMFSLFEGSPTYKQRRKKVPKSRRSPSAVSSHLRDSPDDFAYSNMRMAEPQIDRYGRDTTRMSAADMFLAQARGDFGPQSNPDLVAEQKERQRRALHASAQAHGSSSYLPRYGSSASVSSAAPMGMMAEGAAAMAAAMPSGYHHQMTAPAAATPPHHGGRHAEQRHHTYPLMAFNQPHRSNTQPFDQQPAWPTTAEPMPMGVGVPPSTKAYVCPLFSCGKMFGRMESLKRHVRTHGVEKPYPCARCRKRFSRAEALNEHVRKHARADDTGADADLESEAEEMMEMGEDETTWGGHDMRMCEVEIQGGLCEVPGGEEGLVVPAQSQVAQATDEEVFFPADAAAAAEYVDDTSPGVQWATIRAQASPAFSASSMPSPQPLPPPLHPHSASSSSSSYSNSGPGPAHLHDYMSVSAPSHKAAFDHAGLYPAELNLSSSSLSAASSSSTSGAASSVGGLGPIRRHRSATPSVGVGRYGGGDASSSSMTGRRPESGGASRTYHPYALPQSQQQMSQSAESSPMQYSLALEYDSHSHLAGMGHHSRSSSTGQLHDQMQQMMHMDSVTVVSDPSYAHAQYGAVAGAGAVYTGRTDSPMLSQQQQQQAYGALEGQYAAGVGVGVGVAEQAFYGVPM</sequence>
<gene>
    <name evidence="13" type="ORF">BXZ70DRAFT_902358</name>
</gene>
<dbReference type="PROSITE" id="PS00028">
    <property type="entry name" value="ZINC_FINGER_C2H2_1"/>
    <property type="match status" value="2"/>
</dbReference>
<organism evidence="13 14">
    <name type="scientific">Cristinia sonorae</name>
    <dbReference type="NCBI Taxonomy" id="1940300"/>
    <lineage>
        <taxon>Eukaryota</taxon>
        <taxon>Fungi</taxon>
        <taxon>Dikarya</taxon>
        <taxon>Basidiomycota</taxon>
        <taxon>Agaricomycotina</taxon>
        <taxon>Agaricomycetes</taxon>
        <taxon>Agaricomycetidae</taxon>
        <taxon>Agaricales</taxon>
        <taxon>Pleurotineae</taxon>
        <taxon>Stephanosporaceae</taxon>
        <taxon>Cristinia</taxon>
    </lineage>
</organism>
<dbReference type="PROSITE" id="PS50157">
    <property type="entry name" value="ZINC_FINGER_C2H2_2"/>
    <property type="match status" value="2"/>
</dbReference>
<feature type="region of interest" description="Disordered" evidence="11">
    <location>
        <begin position="755"/>
        <end position="816"/>
    </location>
</feature>
<evidence type="ECO:0000256" key="6">
    <source>
        <dbReference type="ARBA" id="ARBA00023015"/>
    </source>
</evidence>
<dbReference type="InterPro" id="IPR003120">
    <property type="entry name" value="Ste12"/>
</dbReference>
<feature type="compositionally biased region" description="Basic and acidic residues" evidence="11">
    <location>
        <begin position="21"/>
        <end position="30"/>
    </location>
</feature>
<feature type="compositionally biased region" description="Polar residues" evidence="11">
    <location>
        <begin position="421"/>
        <end position="434"/>
    </location>
</feature>
<evidence type="ECO:0000256" key="2">
    <source>
        <dbReference type="ARBA" id="ARBA00022723"/>
    </source>
</evidence>
<dbReference type="SMART" id="SM00424">
    <property type="entry name" value="STE"/>
    <property type="match status" value="1"/>
</dbReference>
<feature type="domain" description="C2H2-type" evidence="12">
    <location>
        <begin position="560"/>
        <end position="587"/>
    </location>
</feature>
<feature type="region of interest" description="Disordered" evidence="11">
    <location>
        <begin position="330"/>
        <end position="360"/>
    </location>
</feature>
<dbReference type="PANTHER" id="PTHR47427">
    <property type="entry name" value="PROTEIN STE12"/>
    <property type="match status" value="1"/>
</dbReference>
<accession>A0A8K0UEH2</accession>
<dbReference type="InterPro" id="IPR036236">
    <property type="entry name" value="Znf_C2H2_sf"/>
</dbReference>
<evidence type="ECO:0000256" key="5">
    <source>
        <dbReference type="ARBA" id="ARBA00022833"/>
    </source>
</evidence>
<feature type="compositionally biased region" description="Low complexity" evidence="11">
    <location>
        <begin position="755"/>
        <end position="770"/>
    </location>
</feature>
<evidence type="ECO:0000256" key="7">
    <source>
        <dbReference type="ARBA" id="ARBA00023163"/>
    </source>
</evidence>
<dbReference type="InterPro" id="IPR013087">
    <property type="entry name" value="Znf_C2H2_type"/>
</dbReference>
<dbReference type="FunFam" id="3.30.160.60:FF:000100">
    <property type="entry name" value="Zinc finger 45-like"/>
    <property type="match status" value="1"/>
</dbReference>
<feature type="domain" description="C2H2-type" evidence="12">
    <location>
        <begin position="530"/>
        <end position="559"/>
    </location>
</feature>
<proteinExistence type="inferred from homology"/>
<comment type="caution">
    <text evidence="13">The sequence shown here is derived from an EMBL/GenBank/DDBJ whole genome shotgun (WGS) entry which is preliminary data.</text>
</comment>
<comment type="subcellular location">
    <subcellularLocation>
        <location evidence="1">Nucleus</location>
    </subcellularLocation>
</comment>
<dbReference type="AlphaFoldDB" id="A0A8K0UEH2"/>
<evidence type="ECO:0000256" key="4">
    <source>
        <dbReference type="ARBA" id="ARBA00022771"/>
    </source>
</evidence>
<keyword evidence="3" id="KW-0677">Repeat</keyword>
<dbReference type="GO" id="GO:0005634">
    <property type="term" value="C:nucleus"/>
    <property type="evidence" value="ECO:0007669"/>
    <property type="project" value="UniProtKB-SubCell"/>
</dbReference>
<dbReference type="Pfam" id="PF02200">
    <property type="entry name" value="STE"/>
    <property type="match status" value="1"/>
</dbReference>
<name>A0A8K0UEH2_9AGAR</name>
<dbReference type="Proteomes" id="UP000813824">
    <property type="component" value="Unassembled WGS sequence"/>
</dbReference>
<dbReference type="GO" id="GO:0008270">
    <property type="term" value="F:zinc ion binding"/>
    <property type="evidence" value="ECO:0007669"/>
    <property type="project" value="UniProtKB-KW"/>
</dbReference>
<evidence type="ECO:0000256" key="1">
    <source>
        <dbReference type="ARBA" id="ARBA00004123"/>
    </source>
</evidence>
<comment type="similarity">
    <text evidence="9">Belongs to the STE12 transcription factor family.</text>
</comment>
<feature type="compositionally biased region" description="Pro residues" evidence="11">
    <location>
        <begin position="693"/>
        <end position="702"/>
    </location>
</feature>
<dbReference type="Gene3D" id="3.30.160.60">
    <property type="entry name" value="Classic Zinc Finger"/>
    <property type="match status" value="2"/>
</dbReference>
<keyword evidence="8" id="KW-0539">Nucleus</keyword>
<feature type="region of interest" description="Disordered" evidence="11">
    <location>
        <begin position="266"/>
        <end position="313"/>
    </location>
</feature>
<dbReference type="SMART" id="SM00355">
    <property type="entry name" value="ZnF_C2H2"/>
    <property type="match status" value="2"/>
</dbReference>
<evidence type="ECO:0000313" key="14">
    <source>
        <dbReference type="Proteomes" id="UP000813824"/>
    </source>
</evidence>
<feature type="region of interest" description="Disordered" evidence="11">
    <location>
        <begin position="686"/>
        <end position="719"/>
    </location>
</feature>
<keyword evidence="14" id="KW-1185">Reference proteome</keyword>
<dbReference type="OrthoDB" id="1095242at2759"/>
<feature type="compositionally biased region" description="Basic residues" evidence="11">
    <location>
        <begin position="332"/>
        <end position="343"/>
    </location>
</feature>
<keyword evidence="5" id="KW-0862">Zinc</keyword>
<keyword evidence="2" id="KW-0479">Metal-binding</keyword>
<dbReference type="PANTHER" id="PTHR47427:SF1">
    <property type="entry name" value="PROTEIN STE12"/>
    <property type="match status" value="1"/>
</dbReference>
<dbReference type="EMBL" id="JAEVFJ010000064">
    <property type="protein sequence ID" value="KAH8077385.1"/>
    <property type="molecule type" value="Genomic_DNA"/>
</dbReference>
<dbReference type="GO" id="GO:1990527">
    <property type="term" value="C:Tec1p-Ste12p-Dig1p complex"/>
    <property type="evidence" value="ECO:0007669"/>
    <property type="project" value="TreeGrafter"/>
</dbReference>
<feature type="region of interest" description="Disordered" evidence="11">
    <location>
        <begin position="14"/>
        <end position="38"/>
    </location>
</feature>
<evidence type="ECO:0000313" key="13">
    <source>
        <dbReference type="EMBL" id="KAH8077385.1"/>
    </source>
</evidence>
<reference evidence="13" key="1">
    <citation type="journal article" date="2021" name="New Phytol.">
        <title>Evolutionary innovations through gain and loss of genes in the ectomycorrhizal Boletales.</title>
        <authorList>
            <person name="Wu G."/>
            <person name="Miyauchi S."/>
            <person name="Morin E."/>
            <person name="Kuo A."/>
            <person name="Drula E."/>
            <person name="Varga T."/>
            <person name="Kohler A."/>
            <person name="Feng B."/>
            <person name="Cao Y."/>
            <person name="Lipzen A."/>
            <person name="Daum C."/>
            <person name="Hundley H."/>
            <person name="Pangilinan J."/>
            <person name="Johnson J."/>
            <person name="Barry K."/>
            <person name="LaButti K."/>
            <person name="Ng V."/>
            <person name="Ahrendt S."/>
            <person name="Min B."/>
            <person name="Choi I.G."/>
            <person name="Park H."/>
            <person name="Plett J.M."/>
            <person name="Magnuson J."/>
            <person name="Spatafora J.W."/>
            <person name="Nagy L.G."/>
            <person name="Henrissat B."/>
            <person name="Grigoriev I.V."/>
            <person name="Yang Z.L."/>
            <person name="Xu J."/>
            <person name="Martin F.M."/>
        </authorList>
    </citation>
    <scope>NUCLEOTIDE SEQUENCE</scope>
    <source>
        <strain evidence="13">KKN 215</strain>
    </source>
</reference>
<evidence type="ECO:0000256" key="10">
    <source>
        <dbReference type="PROSITE-ProRule" id="PRU00042"/>
    </source>
</evidence>
<keyword evidence="4 10" id="KW-0863">Zinc-finger</keyword>
<keyword evidence="7" id="KW-0804">Transcription</keyword>
<dbReference type="InterPro" id="IPR052127">
    <property type="entry name" value="STE12_transcription_factor"/>
</dbReference>
<protein>
    <submittedName>
        <fullName evidence="13">STE like transcription factor-domain-containing protein</fullName>
    </submittedName>
</protein>
<evidence type="ECO:0000256" key="9">
    <source>
        <dbReference type="ARBA" id="ARBA00024345"/>
    </source>
</evidence>
<feature type="compositionally biased region" description="Polar residues" evidence="11">
    <location>
        <begin position="286"/>
        <end position="299"/>
    </location>
</feature>
<evidence type="ECO:0000259" key="12">
    <source>
        <dbReference type="PROSITE" id="PS50157"/>
    </source>
</evidence>
<evidence type="ECO:0000256" key="8">
    <source>
        <dbReference type="ARBA" id="ARBA00023242"/>
    </source>
</evidence>
<evidence type="ECO:0000256" key="11">
    <source>
        <dbReference type="SAM" id="MobiDB-lite"/>
    </source>
</evidence>
<feature type="region of interest" description="Disordered" evidence="11">
    <location>
        <begin position="408"/>
        <end position="434"/>
    </location>
</feature>
<dbReference type="SUPFAM" id="SSF57667">
    <property type="entry name" value="beta-beta-alpha zinc fingers"/>
    <property type="match status" value="1"/>
</dbReference>
<feature type="compositionally biased region" description="Low complexity" evidence="11">
    <location>
        <begin position="703"/>
        <end position="719"/>
    </location>
</feature>
<keyword evidence="6" id="KW-0805">Transcription regulation</keyword>
<evidence type="ECO:0000256" key="3">
    <source>
        <dbReference type="ARBA" id="ARBA00022737"/>
    </source>
</evidence>
<dbReference type="Pfam" id="PF00096">
    <property type="entry name" value="zf-C2H2"/>
    <property type="match status" value="2"/>
</dbReference>
<dbReference type="GO" id="GO:0003700">
    <property type="term" value="F:DNA-binding transcription factor activity"/>
    <property type="evidence" value="ECO:0007669"/>
    <property type="project" value="InterPro"/>
</dbReference>